<dbReference type="GO" id="GO:0005829">
    <property type="term" value="C:cytosol"/>
    <property type="evidence" value="ECO:0007669"/>
    <property type="project" value="TreeGrafter"/>
</dbReference>
<dbReference type="InterPro" id="IPR037013">
    <property type="entry name" value="GSH-S_sub-bd_sf"/>
</dbReference>
<keyword evidence="6" id="KW-1185">Reference proteome</keyword>
<dbReference type="PANTHER" id="PTHR11130:SF0">
    <property type="entry name" value="GLUTATHIONE SYNTHETASE"/>
    <property type="match status" value="1"/>
</dbReference>
<organism evidence="5 6">
    <name type="scientific">Pleurodeles waltl</name>
    <name type="common">Iberian ribbed newt</name>
    <dbReference type="NCBI Taxonomy" id="8319"/>
    <lineage>
        <taxon>Eukaryota</taxon>
        <taxon>Metazoa</taxon>
        <taxon>Chordata</taxon>
        <taxon>Craniata</taxon>
        <taxon>Vertebrata</taxon>
        <taxon>Euteleostomi</taxon>
        <taxon>Amphibia</taxon>
        <taxon>Batrachia</taxon>
        <taxon>Caudata</taxon>
        <taxon>Salamandroidea</taxon>
        <taxon>Salamandridae</taxon>
        <taxon>Pleurodelinae</taxon>
        <taxon>Pleurodeles</taxon>
    </lineage>
</organism>
<dbReference type="Gene3D" id="3.40.50.1760">
    <property type="entry name" value="Glutathione synthase, substrate-binding domain superfamily, eukaryotic"/>
    <property type="match status" value="1"/>
</dbReference>
<dbReference type="InterPro" id="IPR005615">
    <property type="entry name" value="Glutathione_synthase"/>
</dbReference>
<evidence type="ECO:0000256" key="1">
    <source>
        <dbReference type="ARBA" id="ARBA00020821"/>
    </source>
</evidence>
<evidence type="ECO:0000259" key="4">
    <source>
        <dbReference type="Pfam" id="PF03199"/>
    </source>
</evidence>
<proteinExistence type="predicted"/>
<evidence type="ECO:0000313" key="5">
    <source>
        <dbReference type="EMBL" id="KAJ1079631.1"/>
    </source>
</evidence>
<evidence type="ECO:0000256" key="3">
    <source>
        <dbReference type="ARBA" id="ARBA00048871"/>
    </source>
</evidence>
<dbReference type="SUPFAM" id="SSF52440">
    <property type="entry name" value="PreATP-grasp domain"/>
    <property type="match status" value="1"/>
</dbReference>
<comment type="catalytic activity">
    <reaction evidence="3">
        <text>gamma-L-glutamyl-L-cysteine + glycine + ATP = glutathione + ADP + phosphate + H(+)</text>
        <dbReference type="Rhea" id="RHEA:13557"/>
        <dbReference type="ChEBI" id="CHEBI:15378"/>
        <dbReference type="ChEBI" id="CHEBI:30616"/>
        <dbReference type="ChEBI" id="CHEBI:43474"/>
        <dbReference type="ChEBI" id="CHEBI:57305"/>
        <dbReference type="ChEBI" id="CHEBI:57925"/>
        <dbReference type="ChEBI" id="CHEBI:58173"/>
        <dbReference type="ChEBI" id="CHEBI:456216"/>
        <dbReference type="EC" id="6.3.2.3"/>
    </reaction>
    <physiologicalReaction direction="left-to-right" evidence="3">
        <dbReference type="Rhea" id="RHEA:13558"/>
    </physiologicalReaction>
</comment>
<accession>A0AAV7KL59</accession>
<reference evidence="5 6" key="1">
    <citation type="journal article" date="2022" name="bioRxiv">
        <title>Sequencing and chromosome-scale assembly of the giantPleurodeles waltlgenome.</title>
        <authorList>
            <person name="Brown T."/>
            <person name="Elewa A."/>
            <person name="Iarovenko S."/>
            <person name="Subramanian E."/>
            <person name="Araus A.J."/>
            <person name="Petzold A."/>
            <person name="Susuki M."/>
            <person name="Suzuki K.-i.T."/>
            <person name="Hayashi T."/>
            <person name="Toyoda A."/>
            <person name="Oliveira C."/>
            <person name="Osipova E."/>
            <person name="Leigh N.D."/>
            <person name="Simon A."/>
            <person name="Yun M.H."/>
        </authorList>
    </citation>
    <scope>NUCLEOTIDE SEQUENCE [LARGE SCALE GENOMIC DNA]</scope>
    <source>
        <strain evidence="5">20211129_DDA</strain>
        <tissue evidence="5">Liver</tissue>
    </source>
</reference>
<comment type="caution">
    <text evidence="5">The sequence shown here is derived from an EMBL/GenBank/DDBJ whole genome shotgun (WGS) entry which is preliminary data.</text>
</comment>
<protein>
    <recommendedName>
        <fullName evidence="1">Glutathione synthetase</fullName>
    </recommendedName>
    <alternativeName>
        <fullName evidence="2">Glutathione synthase</fullName>
    </alternativeName>
</protein>
<evidence type="ECO:0000313" key="6">
    <source>
        <dbReference type="Proteomes" id="UP001066276"/>
    </source>
</evidence>
<dbReference type="PANTHER" id="PTHR11130">
    <property type="entry name" value="GLUTATHIONE SYNTHETASE"/>
    <property type="match status" value="1"/>
</dbReference>
<feature type="domain" description="Glutathione synthase substrate-binding" evidence="4">
    <location>
        <begin position="41"/>
        <end position="91"/>
    </location>
</feature>
<dbReference type="GO" id="GO:0005524">
    <property type="term" value="F:ATP binding"/>
    <property type="evidence" value="ECO:0007669"/>
    <property type="project" value="InterPro"/>
</dbReference>
<evidence type="ECO:0000256" key="2">
    <source>
        <dbReference type="ARBA" id="ARBA00030403"/>
    </source>
</evidence>
<dbReference type="InterPro" id="IPR016185">
    <property type="entry name" value="PreATP-grasp_dom_sf"/>
</dbReference>
<dbReference type="GO" id="GO:0004363">
    <property type="term" value="F:glutathione synthase activity"/>
    <property type="evidence" value="ECO:0007669"/>
    <property type="project" value="UniProtKB-EC"/>
</dbReference>
<name>A0AAV7KL59_PLEWA</name>
<dbReference type="InterPro" id="IPR004887">
    <property type="entry name" value="GSH_synth_subst-bd"/>
</dbReference>
<dbReference type="Proteomes" id="UP001066276">
    <property type="component" value="Unassembled WGS sequence"/>
</dbReference>
<dbReference type="Pfam" id="PF03199">
    <property type="entry name" value="GSH_synthase"/>
    <property type="match status" value="1"/>
</dbReference>
<sequence length="91" mass="10691">HVLNVLGRSKEASELLPNDPSKGIADGIANAWKLYGSEKALVMFLVENVQRNILDHRYIENELWRRKICVIRRKLKDVFERASLDEERRLF</sequence>
<feature type="non-terminal residue" evidence="5">
    <location>
        <position position="1"/>
    </location>
</feature>
<dbReference type="EMBL" id="JANPWB010000044">
    <property type="protein sequence ID" value="KAJ1079631.1"/>
    <property type="molecule type" value="Genomic_DNA"/>
</dbReference>
<dbReference type="AlphaFoldDB" id="A0AAV7KL59"/>
<dbReference type="GO" id="GO:0043295">
    <property type="term" value="F:glutathione binding"/>
    <property type="evidence" value="ECO:0007669"/>
    <property type="project" value="TreeGrafter"/>
</dbReference>
<gene>
    <name evidence="5" type="ORF">NDU88_000132</name>
</gene>
<feature type="non-terminal residue" evidence="5">
    <location>
        <position position="91"/>
    </location>
</feature>